<dbReference type="InterPro" id="IPR007406">
    <property type="entry name" value="MukB_N_dom"/>
</dbReference>
<keyword evidence="1" id="KW-0175">Coiled coil</keyword>
<dbReference type="Pfam" id="PF16330">
    <property type="entry name" value="MukB_hinge"/>
    <property type="match status" value="1"/>
</dbReference>
<feature type="coiled-coil region" evidence="1">
    <location>
        <begin position="778"/>
        <end position="805"/>
    </location>
</feature>
<feature type="coiled-coil region" evidence="1">
    <location>
        <begin position="552"/>
        <end position="600"/>
    </location>
</feature>
<feature type="domain" description="MukB N-terminal" evidence="2">
    <location>
        <begin position="2"/>
        <end position="221"/>
    </location>
</feature>
<feature type="coiled-coil region" evidence="1">
    <location>
        <begin position="268"/>
        <end position="316"/>
    </location>
</feature>
<evidence type="ECO:0000313" key="5">
    <source>
        <dbReference type="Proteomes" id="UP001374803"/>
    </source>
</evidence>
<dbReference type="EMBL" id="CP089983">
    <property type="protein sequence ID" value="WXB09962.1"/>
    <property type="molecule type" value="Genomic_DNA"/>
</dbReference>
<dbReference type="InterPro" id="IPR032520">
    <property type="entry name" value="MukB_hinge"/>
</dbReference>
<dbReference type="Proteomes" id="UP001374803">
    <property type="component" value="Chromosome"/>
</dbReference>
<reference evidence="4" key="1">
    <citation type="submission" date="2021-12" db="EMBL/GenBank/DDBJ databases">
        <title>Discovery of the Pendulisporaceae a myxobacterial family with distinct sporulation behavior and unique specialized metabolism.</title>
        <authorList>
            <person name="Garcia R."/>
            <person name="Popoff A."/>
            <person name="Bader C.D."/>
            <person name="Loehr J."/>
            <person name="Walesch S."/>
            <person name="Walt C."/>
            <person name="Boldt J."/>
            <person name="Bunk B."/>
            <person name="Haeckl F.J.F.P.J."/>
            <person name="Gunesch A.P."/>
            <person name="Birkelbach J."/>
            <person name="Nuebel U."/>
            <person name="Pietschmann T."/>
            <person name="Bach T."/>
            <person name="Mueller R."/>
        </authorList>
    </citation>
    <scope>NUCLEOTIDE SEQUENCE</scope>
    <source>
        <strain evidence="4">MSr11367</strain>
    </source>
</reference>
<dbReference type="Gene3D" id="3.40.1140.10">
    <property type="match status" value="2"/>
</dbReference>
<dbReference type="InterPro" id="IPR027417">
    <property type="entry name" value="P-loop_NTPase"/>
</dbReference>
<dbReference type="Gene3D" id="3.30.70.3500">
    <property type="entry name" value="MukB, hinge domain"/>
    <property type="match status" value="1"/>
</dbReference>
<evidence type="ECO:0000256" key="1">
    <source>
        <dbReference type="SAM" id="Coils"/>
    </source>
</evidence>
<feature type="coiled-coil region" evidence="1">
    <location>
        <begin position="636"/>
        <end position="663"/>
    </location>
</feature>
<feature type="coiled-coil region" evidence="1">
    <location>
        <begin position="835"/>
        <end position="862"/>
    </location>
</feature>
<accession>A0ABZ2LGU6</accession>
<dbReference type="InterPro" id="IPR042501">
    <property type="entry name" value="MukB_hinge_sf"/>
</dbReference>
<dbReference type="RefSeq" id="WP_394839636.1">
    <property type="nucleotide sequence ID" value="NZ_CP089929.1"/>
</dbReference>
<gene>
    <name evidence="4" type="primary">mukB</name>
    <name evidence="4" type="ORF">LVJ94_22380</name>
</gene>
<evidence type="ECO:0000313" key="4">
    <source>
        <dbReference type="EMBL" id="WXB09962.1"/>
    </source>
</evidence>
<sequence length="1487" mass="165066">MMRARATALALVNWKGVFYERYLFDRHVTALEGANGAGKTTVMIAAYVVLLPDMTRLRFTNLGESSATGGDRGIWGRLGEQGRPSYAALEIEVGPKKFIAGVHLERKAEPTIVLTPFLIKDVDLQGSLKELFLLSRGEHDEVPELTELREGVARLAGKIDVFATAKEYFAALFEHGITPLRMATDEDRNKLNEMLRTSMTGGISRALTTELRSFLLKEESGLSDTLSRMRGNLDACNRTRTEVRESRHLEHEISGIFDAGQAMFAAAVAATRERANEAAGRLEEARAASAEAARGVRGLEADIAEAKQKHELFAARLAETKRLLEEAHVRAGKMARARSVHLRIAELERELLRKAEDARTAREAYEVATKAREARRLERDRARDAYDRAATGVGDLEKGLEELHRNAHAHRRVRSRFEEARTALGELALAEDEHAVVGALERTRARLGEVDLERSRLDRDRESVAVRQEEYDRALRALAALTAGAGNAAAEGAHDRARAALARFADLKTSVERPTETAAELARARRLAEQQAKARARALELSIEPGPDEAPAHAVQRHLDATETELRAAEDELRTESTRREETQRTLRRLRAEATELARRAERWAAGAPKLEALEKRLEMPLRRRESIAPARDRLASDAERERAALTEKKELHEARLREANALDAAGGAFDADLLSLRDELDAELLASRFEELDPEEAAMLQAQLGPLENALIVDDPEGAAAALSKYPRTMNSVLLVNAHAALGLDERKPTRRGDDVFVQESFGIRVTRVPDHPSLGRRARERRAAELRQEAVGLERDIEATLSRARSLDEAKRDADDLAADWSTFEGGDPSEALAQLRHEMDTLAQLEDEAESRVRALRQREGALRTRIAALRALLGDAYLLAPPDYAARTAELESQSDAVESAREELRRTEDDRRTLAELVEVLRHPPTLAADDERAALEARRRELDEERDRLFVALTALAEVVENRAAFRFTDAERALAEQKAIVPALEEQRKNARAALEAEEQALRAAEAAWERAATVQQKADAEHMAVRAHHERAAVELAAEGLSDLSEEAAAATNRRIAEIEAERKVFEHEERRLATDLALLDERRLQAQRGATSAASQATAVEKEVLPAREQWTLLERAASEAGVLSHAVSSRVAVSYRGRSSADLWPEARGKGELLVDRLRGSRGNAESAAQVGEFLDANAYLDAWLTVRDVLKRCLPPQVAEVEDPLEALLRLRDHLSLLEERLGRQETDLRGASEDVARGIDVRLRRAKSQVRRLNQSLHGIRFGNVSAIRVEMKRIDKMEQILRALREGAVQELLFQTTLPIEEALNEIFRRYGGGGRTGGQRILDYREYLELSVEIQRNSAGAHAASGNGEGAPGWESASPTRLSTGEAIGVGAALMMVILTEWERDANLLHQKRETGSLRFLFLDEANRLSQDNLGVLFDLCQNLDLQLLIAAPEVARAEGNTTYRLVRRVDESGREEVLVSGRRVKAAEAPQA</sequence>
<feature type="coiled-coil region" evidence="1">
    <location>
        <begin position="892"/>
        <end position="1015"/>
    </location>
</feature>
<dbReference type="SUPFAM" id="SSF52540">
    <property type="entry name" value="P-loop containing nucleoside triphosphate hydrolases"/>
    <property type="match status" value="1"/>
</dbReference>
<dbReference type="Pfam" id="PF04310">
    <property type="entry name" value="MukB"/>
    <property type="match status" value="1"/>
</dbReference>
<proteinExistence type="predicted"/>
<dbReference type="NCBIfam" id="NF003422">
    <property type="entry name" value="PRK04863.1"/>
    <property type="match status" value="1"/>
</dbReference>
<protein>
    <submittedName>
        <fullName evidence="4">Chromosome partition protein MukB</fullName>
    </submittedName>
</protein>
<name>A0ABZ2LGU6_9BACT</name>
<evidence type="ECO:0000259" key="3">
    <source>
        <dbReference type="Pfam" id="PF16330"/>
    </source>
</evidence>
<evidence type="ECO:0000259" key="2">
    <source>
        <dbReference type="Pfam" id="PF04310"/>
    </source>
</evidence>
<organism evidence="4 5">
    <name type="scientific">Pendulispora rubella</name>
    <dbReference type="NCBI Taxonomy" id="2741070"/>
    <lineage>
        <taxon>Bacteria</taxon>
        <taxon>Pseudomonadati</taxon>
        <taxon>Myxococcota</taxon>
        <taxon>Myxococcia</taxon>
        <taxon>Myxococcales</taxon>
        <taxon>Sorangiineae</taxon>
        <taxon>Pendulisporaceae</taxon>
        <taxon>Pendulispora</taxon>
    </lineage>
</organism>
<feature type="domain" description="MukB hinge" evidence="3">
    <location>
        <begin position="652"/>
        <end position="800"/>
    </location>
</feature>
<keyword evidence="5" id="KW-1185">Reference proteome</keyword>